<dbReference type="InterPro" id="IPR006311">
    <property type="entry name" value="TAT_signal"/>
</dbReference>
<proteinExistence type="predicted"/>
<reference evidence="3" key="1">
    <citation type="submission" date="2020-05" db="EMBL/GenBank/DDBJ databases">
        <title>Frigoriglobus tundricola gen. nov., sp. nov., a psychrotolerant cellulolytic planctomycete of the family Gemmataceae with two divergent copies of 16S rRNA gene.</title>
        <authorList>
            <person name="Kulichevskaya I.S."/>
            <person name="Ivanova A.A."/>
            <person name="Naumoff D.G."/>
            <person name="Beletsky A.V."/>
            <person name="Rijpstra W.I.C."/>
            <person name="Sinninghe Damste J.S."/>
            <person name="Mardanov A.V."/>
            <person name="Ravin N.V."/>
            <person name="Dedysh S.N."/>
        </authorList>
    </citation>
    <scope>NUCLEOTIDE SEQUENCE [LARGE SCALE GENOMIC DNA]</scope>
    <source>
        <strain evidence="3">PL17</strain>
    </source>
</reference>
<evidence type="ECO:0000256" key="1">
    <source>
        <dbReference type="SAM" id="MobiDB-lite"/>
    </source>
</evidence>
<dbReference type="SUPFAM" id="SSF53649">
    <property type="entry name" value="Alkaline phosphatase-like"/>
    <property type="match status" value="1"/>
</dbReference>
<feature type="region of interest" description="Disordered" evidence="1">
    <location>
        <begin position="70"/>
        <end position="100"/>
    </location>
</feature>
<evidence type="ECO:0000313" key="3">
    <source>
        <dbReference type="Proteomes" id="UP000503447"/>
    </source>
</evidence>
<keyword evidence="3" id="KW-1185">Reference proteome</keyword>
<dbReference type="RefSeq" id="WP_171474552.1">
    <property type="nucleotide sequence ID" value="NZ_CP053452.2"/>
</dbReference>
<protein>
    <submittedName>
        <fullName evidence="2">Uncharacterized DUF1501 protein, type 1</fullName>
    </submittedName>
</protein>
<name>A0A6M5YZQ9_9BACT</name>
<accession>A0A6M5YZQ9</accession>
<gene>
    <name evidence="2" type="ORF">FTUN_7231</name>
</gene>
<dbReference type="PROSITE" id="PS51318">
    <property type="entry name" value="TAT"/>
    <property type="match status" value="1"/>
</dbReference>
<evidence type="ECO:0000313" key="2">
    <source>
        <dbReference type="EMBL" id="QJW99617.1"/>
    </source>
</evidence>
<dbReference type="AlphaFoldDB" id="A0A6M5YZQ9"/>
<dbReference type="PANTHER" id="PTHR43737:SF1">
    <property type="entry name" value="DUF1501 DOMAIN-CONTAINING PROTEIN"/>
    <property type="match status" value="1"/>
</dbReference>
<dbReference type="KEGG" id="ftj:FTUN_7231"/>
<sequence length="476" mass="51404">MTTQSRRDFLFHSGGGLGGLALTQLLAEAGELPGGAKPKAEFNGGLHHRAKVRRVVQLFMNGGVSQPDTFDYKPELEKRHGKPFDPGTAEKPEGVTSTPGNLMKSPFAFAQHGQCGRWVSSLFPHTARHVDRMAFLMAVASKSNVHGPASYMMNTGFILPGFPCMGAWLSYGLGRITDNLPTFVVLPDARGLPYNQKGNFGAGFLPVAHAGTILNASGNPPVADLVPSPKQPFVTPDADQDALELLGTVNRAHAAARPGDSRLDARIESYELAAKMQQHAPEALDLNREAAKTRTKYGLDDPATAEFGRRCLLARRLLERGTRFVQVWSGAGGPSNNWDNHGDIIKELPPMARSVDRPAAALLQDLNDRGMLADTLVVFSTEFGRQPFTQGATGRDHNQGTSVAWVAGAGVRGGVAYGESDPWSWRAGEGKVYCYDLHATVLHLMGIDHTKLSVRHDGTDRRLTDVHGHVIEAVLS</sequence>
<dbReference type="Gene3D" id="3.40.720.10">
    <property type="entry name" value="Alkaline Phosphatase, subunit A"/>
    <property type="match status" value="1"/>
</dbReference>
<organism evidence="2 3">
    <name type="scientific">Frigoriglobus tundricola</name>
    <dbReference type="NCBI Taxonomy" id="2774151"/>
    <lineage>
        <taxon>Bacteria</taxon>
        <taxon>Pseudomonadati</taxon>
        <taxon>Planctomycetota</taxon>
        <taxon>Planctomycetia</taxon>
        <taxon>Gemmatales</taxon>
        <taxon>Gemmataceae</taxon>
        <taxon>Frigoriglobus</taxon>
    </lineage>
</organism>
<dbReference type="Pfam" id="PF07394">
    <property type="entry name" value="DUF1501"/>
    <property type="match status" value="1"/>
</dbReference>
<dbReference type="InterPro" id="IPR010869">
    <property type="entry name" value="DUF1501"/>
</dbReference>
<dbReference type="Proteomes" id="UP000503447">
    <property type="component" value="Chromosome"/>
</dbReference>
<dbReference type="InterPro" id="IPR017850">
    <property type="entry name" value="Alkaline_phosphatase_core_sf"/>
</dbReference>
<dbReference type="EMBL" id="CP053452">
    <property type="protein sequence ID" value="QJW99617.1"/>
    <property type="molecule type" value="Genomic_DNA"/>
</dbReference>
<dbReference type="PANTHER" id="PTHR43737">
    <property type="entry name" value="BLL7424 PROTEIN"/>
    <property type="match status" value="1"/>
</dbReference>